<protein>
    <submittedName>
        <fullName evidence="1">Uncharacterized protein</fullName>
    </submittedName>
</protein>
<dbReference type="AlphaFoldDB" id="A0A6C0LJ59"/>
<dbReference type="EMBL" id="MN740510">
    <property type="protein sequence ID" value="QHU30573.1"/>
    <property type="molecule type" value="Genomic_DNA"/>
</dbReference>
<sequence length="146" mass="16101">MSLTLESGTAINLNNDVKIKFNNVNGVELSNLRYDSTNNKLMIGSNKVVTQQDLQNLDVGVDFANLTEMDKFNLKNSLGIETIRQTAQTANDKVIPVEWKANINYGKLVHIPQGQFAVSKTDYDSTNSIINSRLSVIEAQLGITPS</sequence>
<organism evidence="1">
    <name type="scientific">viral metagenome</name>
    <dbReference type="NCBI Taxonomy" id="1070528"/>
    <lineage>
        <taxon>unclassified sequences</taxon>
        <taxon>metagenomes</taxon>
        <taxon>organismal metagenomes</taxon>
    </lineage>
</organism>
<reference evidence="1" key="1">
    <citation type="journal article" date="2020" name="Nature">
        <title>Giant virus diversity and host interactions through global metagenomics.</title>
        <authorList>
            <person name="Schulz F."/>
            <person name="Roux S."/>
            <person name="Paez-Espino D."/>
            <person name="Jungbluth S."/>
            <person name="Walsh D.A."/>
            <person name="Denef V.J."/>
            <person name="McMahon K.D."/>
            <person name="Konstantinidis K.T."/>
            <person name="Eloe-Fadrosh E.A."/>
            <person name="Kyrpides N.C."/>
            <person name="Woyke T."/>
        </authorList>
    </citation>
    <scope>NUCLEOTIDE SEQUENCE</scope>
    <source>
        <strain evidence="1">GVMAG-M-3300027833-19</strain>
    </source>
</reference>
<proteinExistence type="predicted"/>
<accession>A0A6C0LJ59</accession>
<name>A0A6C0LJ59_9ZZZZ</name>
<evidence type="ECO:0000313" key="1">
    <source>
        <dbReference type="EMBL" id="QHU30573.1"/>
    </source>
</evidence>